<dbReference type="GO" id="GO:0003677">
    <property type="term" value="F:DNA binding"/>
    <property type="evidence" value="ECO:0007669"/>
    <property type="project" value="UniProtKB-KW"/>
</dbReference>
<reference evidence="4" key="1">
    <citation type="submission" date="2021-01" db="EMBL/GenBank/DDBJ databases">
        <title>Tabrizicola alba sp. nov. a motile alkaliphilic bacterium isolated from a soda lake.</title>
        <authorList>
            <person name="Szuroczki S."/>
            <person name="Abbaszade G."/>
            <person name="Schumann P."/>
            <person name="Toth E."/>
        </authorList>
    </citation>
    <scope>NUCLEOTIDE SEQUENCE</scope>
    <source>
        <strain evidence="4">DMG-N-6</strain>
    </source>
</reference>
<keyword evidence="5" id="KW-1185">Reference proteome</keyword>
<keyword evidence="2 4" id="KW-0238">DNA-binding</keyword>
<sequence>MGAENADADKTEAVTLKKKELLSRVADLSGAKRKDVKPVLEAALRVLGEALSKGEELNLPPLGKVRVNRSKSDAGTDILTLRLRRDTGGKSEEKGGKEGLASEGEDD</sequence>
<evidence type="ECO:0000313" key="4">
    <source>
        <dbReference type="EMBL" id="MBL4917885.1"/>
    </source>
</evidence>
<evidence type="ECO:0000313" key="5">
    <source>
        <dbReference type="Proteomes" id="UP000648908"/>
    </source>
</evidence>
<protein>
    <submittedName>
        <fullName evidence="4">HU family DNA-binding protein</fullName>
    </submittedName>
</protein>
<dbReference type="Gene3D" id="4.10.520.10">
    <property type="entry name" value="IHF-like DNA-binding proteins"/>
    <property type="match status" value="1"/>
</dbReference>
<dbReference type="InterPro" id="IPR000119">
    <property type="entry name" value="Hist_DNA-bd"/>
</dbReference>
<gene>
    <name evidence="4" type="ORF">JL811_11705</name>
</gene>
<dbReference type="SUPFAM" id="SSF47729">
    <property type="entry name" value="IHF-like DNA-binding proteins"/>
    <property type="match status" value="1"/>
</dbReference>
<evidence type="ECO:0000256" key="1">
    <source>
        <dbReference type="ARBA" id="ARBA00010529"/>
    </source>
</evidence>
<organism evidence="4 5">
    <name type="scientific">Szabonella alba</name>
    <dbReference type="NCBI Taxonomy" id="2804194"/>
    <lineage>
        <taxon>Bacteria</taxon>
        <taxon>Pseudomonadati</taxon>
        <taxon>Pseudomonadota</taxon>
        <taxon>Alphaproteobacteria</taxon>
        <taxon>Rhodobacterales</taxon>
        <taxon>Paracoccaceae</taxon>
        <taxon>Szabonella</taxon>
    </lineage>
</organism>
<evidence type="ECO:0000256" key="3">
    <source>
        <dbReference type="SAM" id="MobiDB-lite"/>
    </source>
</evidence>
<comment type="caution">
    <text evidence="4">The sequence shown here is derived from an EMBL/GenBank/DDBJ whole genome shotgun (WGS) entry which is preliminary data.</text>
</comment>
<dbReference type="GO" id="GO:0030527">
    <property type="term" value="F:structural constituent of chromatin"/>
    <property type="evidence" value="ECO:0007669"/>
    <property type="project" value="InterPro"/>
</dbReference>
<comment type="similarity">
    <text evidence="1">Belongs to the bacterial histone-like protein family.</text>
</comment>
<dbReference type="Proteomes" id="UP000648908">
    <property type="component" value="Unassembled WGS sequence"/>
</dbReference>
<name>A0A8K0VDL1_9RHOB</name>
<accession>A0A8K0VDL1</accession>
<dbReference type="AlphaFoldDB" id="A0A8K0VDL1"/>
<dbReference type="InterPro" id="IPR010992">
    <property type="entry name" value="IHF-like_DNA-bd_dom_sf"/>
</dbReference>
<proteinExistence type="inferred from homology"/>
<feature type="region of interest" description="Disordered" evidence="3">
    <location>
        <begin position="78"/>
        <end position="107"/>
    </location>
</feature>
<dbReference type="Pfam" id="PF00216">
    <property type="entry name" value="Bac_DNA_binding"/>
    <property type="match status" value="1"/>
</dbReference>
<evidence type="ECO:0000256" key="2">
    <source>
        <dbReference type="ARBA" id="ARBA00023125"/>
    </source>
</evidence>
<dbReference type="EMBL" id="JAESVN010000004">
    <property type="protein sequence ID" value="MBL4917885.1"/>
    <property type="molecule type" value="Genomic_DNA"/>
</dbReference>
<feature type="compositionally biased region" description="Basic and acidic residues" evidence="3">
    <location>
        <begin position="83"/>
        <end position="97"/>
    </location>
</feature>